<sequence length="684" mass="75594">MCTQGPHPAIIGIHPTVVGGLVMLEARKATPVRVTCGIQGWGPSLLVVICRNPMAPDNGTVEGDDFRFGSQIYFSCDADFRLFGSNVVTCQLDGNWNTSTPRCESKSCPDPGVPLNGQQRILPESGHIHQAFATVGTIVHFTCNDLFILSGSAQRSCQHNGTWTDKQPTCTKESKRCTDPGVPINGQQRILPGSGHINQGYATVGTVVQFTCDYLFLLSGSAQRTCQEDGTWTEKHPVCTKENISCVDSGAPLKGKKSILRGSGEIHQGHATIGTVVQFTCDYSFVLSGSAQRTCQQDGRWTEKQPTCIKACKKPKIPNLVRQKVLSTQPQTRKTPLHRLLSIIQDKELSQIFPTKIPVHHIGNLPVGFYHPHTQLEYECISPFYRRLGSKKRTCLKTGKWSGRSPTCIPICGKLGNFSLQNLPSMTWAWQAALYQKTSRTSNEIVRQHAWFLACSGALLNERNLVVAAHCVTELGKTVMISTADLMVVLGKHYHEEERQEKSRQYLRIAAVIVHPSYDPVLLDSDIAIIKLMDKAKITDQVQPVCLPDVKDLSIMNTQGYVTGWTMQSDAKDSDHSNDTIRVGTIEIGDSVQCEQQYENHGISVSITESMFCARQDPSGFSNICPLETGGVATFPAPDRIGSAFTWYLVGLVSWGYEKGCSQELFTVYTNVTPFKDWIEKHLK</sequence>
<evidence type="ECO:0000256" key="1">
    <source>
        <dbReference type="ARBA" id="ARBA00004613"/>
    </source>
</evidence>
<accession>A0A401P742</accession>
<keyword evidence="5 7" id="KW-1015">Disulfide bond</keyword>
<dbReference type="GO" id="GO:0004252">
    <property type="term" value="F:serine-type endopeptidase activity"/>
    <property type="evidence" value="ECO:0007669"/>
    <property type="project" value="InterPro"/>
</dbReference>
<organism evidence="10 11">
    <name type="scientific">Scyliorhinus torazame</name>
    <name type="common">Cloudy catshark</name>
    <name type="synonym">Catulus torazame</name>
    <dbReference type="NCBI Taxonomy" id="75743"/>
    <lineage>
        <taxon>Eukaryota</taxon>
        <taxon>Metazoa</taxon>
        <taxon>Chordata</taxon>
        <taxon>Craniata</taxon>
        <taxon>Vertebrata</taxon>
        <taxon>Chondrichthyes</taxon>
        <taxon>Elasmobranchii</taxon>
        <taxon>Galeomorphii</taxon>
        <taxon>Galeoidea</taxon>
        <taxon>Carcharhiniformes</taxon>
        <taxon>Scyliorhinidae</taxon>
        <taxon>Scyliorhinus</taxon>
    </lineage>
</organism>
<feature type="domain" description="Sushi" evidence="9">
    <location>
        <begin position="106"/>
        <end position="172"/>
    </location>
</feature>
<keyword evidence="7" id="KW-0768">Sushi</keyword>
<name>A0A401P742_SCYTO</name>
<dbReference type="SMART" id="SM00020">
    <property type="entry name" value="Tryp_SPc"/>
    <property type="match status" value="1"/>
</dbReference>
<dbReference type="STRING" id="75743.A0A401P742"/>
<keyword evidence="11" id="KW-1185">Reference proteome</keyword>
<evidence type="ECO:0000256" key="7">
    <source>
        <dbReference type="PROSITE-ProRule" id="PRU00302"/>
    </source>
</evidence>
<keyword evidence="2" id="KW-0964">Secreted</keyword>
<evidence type="ECO:0000256" key="2">
    <source>
        <dbReference type="ARBA" id="ARBA00022525"/>
    </source>
</evidence>
<dbReference type="InterPro" id="IPR043504">
    <property type="entry name" value="Peptidase_S1_PA_chymotrypsin"/>
</dbReference>
<dbReference type="AlphaFoldDB" id="A0A401P742"/>
<dbReference type="OrthoDB" id="6147874at2759"/>
<dbReference type="SUPFAM" id="SSF50494">
    <property type="entry name" value="Trypsin-like serine proteases"/>
    <property type="match status" value="1"/>
</dbReference>
<comment type="subcellular location">
    <subcellularLocation>
        <location evidence="1">Secreted</location>
    </subcellularLocation>
</comment>
<evidence type="ECO:0000256" key="3">
    <source>
        <dbReference type="ARBA" id="ARBA00022729"/>
    </source>
</evidence>
<feature type="domain" description="Peptidase S1" evidence="8">
    <location>
        <begin position="411"/>
        <end position="684"/>
    </location>
</feature>
<feature type="disulfide bond" evidence="7">
    <location>
        <begin position="281"/>
        <end position="308"/>
    </location>
</feature>
<reference evidence="10 11" key="1">
    <citation type="journal article" date="2018" name="Nat. Ecol. Evol.">
        <title>Shark genomes provide insights into elasmobranch evolution and the origin of vertebrates.</title>
        <authorList>
            <person name="Hara Y"/>
            <person name="Yamaguchi K"/>
            <person name="Onimaru K"/>
            <person name="Kadota M"/>
            <person name="Koyanagi M"/>
            <person name="Keeley SD"/>
            <person name="Tatsumi K"/>
            <person name="Tanaka K"/>
            <person name="Motone F"/>
            <person name="Kageyama Y"/>
            <person name="Nozu R"/>
            <person name="Adachi N"/>
            <person name="Nishimura O"/>
            <person name="Nakagawa R"/>
            <person name="Tanegashima C"/>
            <person name="Kiyatake I"/>
            <person name="Matsumoto R"/>
            <person name="Murakumo K"/>
            <person name="Nishida K"/>
            <person name="Terakita A"/>
            <person name="Kuratani S"/>
            <person name="Sato K"/>
            <person name="Hyodo S Kuraku.S."/>
        </authorList>
    </citation>
    <scope>NUCLEOTIDE SEQUENCE [LARGE SCALE GENOMIC DNA]</scope>
</reference>
<dbReference type="GO" id="GO:0006508">
    <property type="term" value="P:proteolysis"/>
    <property type="evidence" value="ECO:0007669"/>
    <property type="project" value="InterPro"/>
</dbReference>
<feature type="disulfide bond" evidence="7">
    <location>
        <begin position="143"/>
        <end position="170"/>
    </location>
</feature>
<dbReference type="SUPFAM" id="SSF57535">
    <property type="entry name" value="Complement control module/SCR domain"/>
    <property type="match status" value="4"/>
</dbReference>
<proteinExistence type="predicted"/>
<evidence type="ECO:0000313" key="10">
    <source>
        <dbReference type="EMBL" id="GCB68944.1"/>
    </source>
</evidence>
<dbReference type="PROSITE" id="PS50923">
    <property type="entry name" value="SUSHI"/>
    <property type="match status" value="5"/>
</dbReference>
<feature type="disulfide bond" evidence="7">
    <location>
        <begin position="212"/>
        <end position="239"/>
    </location>
</feature>
<feature type="disulfide bond" evidence="7">
    <location>
        <begin position="76"/>
        <end position="103"/>
    </location>
</feature>
<gene>
    <name evidence="10" type="ORF">scyTo_0005390</name>
</gene>
<feature type="domain" description="Sushi" evidence="9">
    <location>
        <begin position="175"/>
        <end position="241"/>
    </location>
</feature>
<comment type="caution">
    <text evidence="7">Lacks conserved residue(s) required for the propagation of feature annotation.</text>
</comment>
<evidence type="ECO:0000256" key="4">
    <source>
        <dbReference type="ARBA" id="ARBA00022737"/>
    </source>
</evidence>
<dbReference type="CDD" id="cd00033">
    <property type="entry name" value="CCP"/>
    <property type="match status" value="5"/>
</dbReference>
<evidence type="ECO:0000313" key="11">
    <source>
        <dbReference type="Proteomes" id="UP000288216"/>
    </source>
</evidence>
<dbReference type="Proteomes" id="UP000288216">
    <property type="component" value="Unassembled WGS sequence"/>
</dbReference>
<dbReference type="Pfam" id="PF00084">
    <property type="entry name" value="Sushi"/>
    <property type="match status" value="5"/>
</dbReference>
<feature type="domain" description="Sushi" evidence="9">
    <location>
        <begin position="244"/>
        <end position="310"/>
    </location>
</feature>
<feature type="domain" description="Sushi" evidence="9">
    <location>
        <begin position="349"/>
        <end position="410"/>
    </location>
</feature>
<dbReference type="OMA" id="ESDHNCR"/>
<keyword evidence="6" id="KW-0325">Glycoprotein</keyword>
<dbReference type="InterPro" id="IPR000436">
    <property type="entry name" value="Sushi_SCR_CCP_dom"/>
</dbReference>
<evidence type="ECO:0000256" key="6">
    <source>
        <dbReference type="ARBA" id="ARBA00023180"/>
    </source>
</evidence>
<dbReference type="Gene3D" id="2.40.10.10">
    <property type="entry name" value="Trypsin-like serine proteases"/>
    <property type="match status" value="1"/>
</dbReference>
<evidence type="ECO:0000256" key="5">
    <source>
        <dbReference type="ARBA" id="ARBA00023157"/>
    </source>
</evidence>
<dbReference type="PANTHER" id="PTHR24254">
    <property type="entry name" value="PROTHROMBIN"/>
    <property type="match status" value="1"/>
</dbReference>
<comment type="caution">
    <text evidence="10">The sequence shown here is derived from an EMBL/GenBank/DDBJ whole genome shotgun (WGS) entry which is preliminary data.</text>
</comment>
<dbReference type="PROSITE" id="PS50240">
    <property type="entry name" value="TRYPSIN_DOM"/>
    <property type="match status" value="1"/>
</dbReference>
<evidence type="ECO:0000259" key="9">
    <source>
        <dbReference type="PROSITE" id="PS50923"/>
    </source>
</evidence>
<feature type="domain" description="Sushi" evidence="9">
    <location>
        <begin position="48"/>
        <end position="105"/>
    </location>
</feature>
<dbReference type="SMART" id="SM00032">
    <property type="entry name" value="CCP"/>
    <property type="match status" value="5"/>
</dbReference>
<dbReference type="Gene3D" id="2.10.70.10">
    <property type="entry name" value="Complement Module, domain 1"/>
    <property type="match status" value="5"/>
</dbReference>
<dbReference type="CDD" id="cd00190">
    <property type="entry name" value="Tryp_SPc"/>
    <property type="match status" value="1"/>
</dbReference>
<dbReference type="FunFam" id="2.40.10.10:FF:000068">
    <property type="entry name" value="transmembrane protease serine 2"/>
    <property type="match status" value="1"/>
</dbReference>
<dbReference type="GO" id="GO:0005576">
    <property type="term" value="C:extracellular region"/>
    <property type="evidence" value="ECO:0007669"/>
    <property type="project" value="UniProtKB-SubCell"/>
</dbReference>
<dbReference type="InterPro" id="IPR051659">
    <property type="entry name" value="Serine_Protease_S1-Domain"/>
</dbReference>
<keyword evidence="4" id="KW-0677">Repeat</keyword>
<dbReference type="InterPro" id="IPR001254">
    <property type="entry name" value="Trypsin_dom"/>
</dbReference>
<dbReference type="InterPro" id="IPR035976">
    <property type="entry name" value="Sushi/SCR/CCP_sf"/>
</dbReference>
<dbReference type="EMBL" id="BFAA01001669">
    <property type="protein sequence ID" value="GCB68944.1"/>
    <property type="molecule type" value="Genomic_DNA"/>
</dbReference>
<protein>
    <submittedName>
        <fullName evidence="10">Uncharacterized protein</fullName>
    </submittedName>
</protein>
<evidence type="ECO:0000259" key="8">
    <source>
        <dbReference type="PROSITE" id="PS50240"/>
    </source>
</evidence>
<keyword evidence="3" id="KW-0732">Signal</keyword>
<dbReference type="InterPro" id="IPR009003">
    <property type="entry name" value="Peptidase_S1_PA"/>
</dbReference>
<dbReference type="Pfam" id="PF00089">
    <property type="entry name" value="Trypsin"/>
    <property type="match status" value="1"/>
</dbReference>
<dbReference type="PANTHER" id="PTHR24254:SF9">
    <property type="entry name" value="INACTIVE SERINE PROTEASE PAMR1"/>
    <property type="match status" value="1"/>
</dbReference>